<protein>
    <submittedName>
        <fullName evidence="1">Uncharacterized protein</fullName>
    </submittedName>
</protein>
<reference evidence="1" key="1">
    <citation type="journal article" date="2018" name="Nat. Genet.">
        <title>Extensive intraspecific gene order and gene structural variations between Mo17 and other maize genomes.</title>
        <authorList>
            <person name="Sun S."/>
            <person name="Zhou Y."/>
            <person name="Chen J."/>
            <person name="Shi J."/>
            <person name="Zhao H."/>
            <person name="Zhao H."/>
            <person name="Song W."/>
            <person name="Zhang M."/>
            <person name="Cui Y."/>
            <person name="Dong X."/>
            <person name="Liu H."/>
            <person name="Ma X."/>
            <person name="Jiao Y."/>
            <person name="Wang B."/>
            <person name="Wei X."/>
            <person name="Stein J.C."/>
            <person name="Glaubitz J.C."/>
            <person name="Lu F."/>
            <person name="Yu G."/>
            <person name="Liang C."/>
            <person name="Fengler K."/>
            <person name="Li B."/>
            <person name="Rafalski A."/>
            <person name="Schnable P.S."/>
            <person name="Ware D.H."/>
            <person name="Buckler E.S."/>
            <person name="Lai J."/>
        </authorList>
    </citation>
    <scope>NUCLEOTIDE SEQUENCE [LARGE SCALE GENOMIC DNA]</scope>
    <source>
        <tissue evidence="1">Seedling</tissue>
    </source>
</reference>
<dbReference type="Proteomes" id="UP000251960">
    <property type="component" value="Chromosome 2"/>
</dbReference>
<comment type="caution">
    <text evidence="1">The sequence shown here is derived from an EMBL/GenBank/DDBJ whole genome shotgun (WGS) entry which is preliminary data.</text>
</comment>
<evidence type="ECO:0000313" key="1">
    <source>
        <dbReference type="EMBL" id="PWZ37020.1"/>
    </source>
</evidence>
<proteinExistence type="predicted"/>
<name>A0A3L6FUT0_MAIZE</name>
<accession>A0A3L6FUT0</accession>
<organism evidence="1">
    <name type="scientific">Zea mays</name>
    <name type="common">Maize</name>
    <dbReference type="NCBI Taxonomy" id="4577"/>
    <lineage>
        <taxon>Eukaryota</taxon>
        <taxon>Viridiplantae</taxon>
        <taxon>Streptophyta</taxon>
        <taxon>Embryophyta</taxon>
        <taxon>Tracheophyta</taxon>
        <taxon>Spermatophyta</taxon>
        <taxon>Magnoliopsida</taxon>
        <taxon>Liliopsida</taxon>
        <taxon>Poales</taxon>
        <taxon>Poaceae</taxon>
        <taxon>PACMAD clade</taxon>
        <taxon>Panicoideae</taxon>
        <taxon>Andropogonodae</taxon>
        <taxon>Andropogoneae</taxon>
        <taxon>Tripsacinae</taxon>
        <taxon>Zea</taxon>
    </lineage>
</organism>
<gene>
    <name evidence="1" type="ORF">Zm00014a_005400</name>
</gene>
<sequence length="56" mass="6460">MVIEVSSYEEYLADRHDTNHAIQIFLKMPLGALTKTYLRGIGTDHIQSRISNYHPD</sequence>
<dbReference type="EMBL" id="NCVQ01000003">
    <property type="protein sequence ID" value="PWZ37020.1"/>
    <property type="molecule type" value="Genomic_DNA"/>
</dbReference>
<dbReference type="AlphaFoldDB" id="A0A3L6FUT0"/>